<feature type="transmembrane region" description="Helical" evidence="7">
    <location>
        <begin position="356"/>
        <end position="374"/>
    </location>
</feature>
<comment type="subcellular location">
    <subcellularLocation>
        <location evidence="1">Cell membrane</location>
        <topology evidence="1">Multi-pass membrane protein</topology>
    </subcellularLocation>
</comment>
<dbReference type="Pfam" id="PF05977">
    <property type="entry name" value="MFS_3"/>
    <property type="match status" value="1"/>
</dbReference>
<feature type="transmembrane region" description="Helical" evidence="7">
    <location>
        <begin position="178"/>
        <end position="198"/>
    </location>
</feature>
<evidence type="ECO:0000256" key="4">
    <source>
        <dbReference type="ARBA" id="ARBA00022692"/>
    </source>
</evidence>
<dbReference type="InterPro" id="IPR036259">
    <property type="entry name" value="MFS_trans_sf"/>
</dbReference>
<keyword evidence="10" id="KW-1185">Reference proteome</keyword>
<feature type="domain" description="Major facilitator superfamily (MFS) profile" evidence="8">
    <location>
        <begin position="1"/>
        <end position="410"/>
    </location>
</feature>
<accession>A0ABW8T6S6</accession>
<gene>
    <name evidence="9" type="ORF">ACJDUG_12525</name>
</gene>
<dbReference type="RefSeq" id="WP_406770226.1">
    <property type="nucleotide sequence ID" value="NZ_JBJHZZ010000009.1"/>
</dbReference>
<dbReference type="PANTHER" id="PTHR23513:SF11">
    <property type="entry name" value="STAPHYLOFERRIN A TRANSPORTER"/>
    <property type="match status" value="1"/>
</dbReference>
<keyword evidence="6 7" id="KW-0472">Membrane</keyword>
<feature type="transmembrane region" description="Helical" evidence="7">
    <location>
        <begin position="25"/>
        <end position="49"/>
    </location>
</feature>
<evidence type="ECO:0000256" key="6">
    <source>
        <dbReference type="ARBA" id="ARBA00023136"/>
    </source>
</evidence>
<organism evidence="9 10">
    <name type="scientific">Candidatus Clostridium stratigraminis</name>
    <dbReference type="NCBI Taxonomy" id="3381661"/>
    <lineage>
        <taxon>Bacteria</taxon>
        <taxon>Bacillati</taxon>
        <taxon>Bacillota</taxon>
        <taxon>Clostridia</taxon>
        <taxon>Eubacteriales</taxon>
        <taxon>Clostridiaceae</taxon>
        <taxon>Clostridium</taxon>
    </lineage>
</organism>
<evidence type="ECO:0000256" key="2">
    <source>
        <dbReference type="ARBA" id="ARBA00022448"/>
    </source>
</evidence>
<keyword evidence="5 7" id="KW-1133">Transmembrane helix</keyword>
<evidence type="ECO:0000259" key="8">
    <source>
        <dbReference type="PROSITE" id="PS50850"/>
    </source>
</evidence>
<reference evidence="9 10" key="1">
    <citation type="submission" date="2024-11" db="EMBL/GenBank/DDBJ databases">
        <authorList>
            <person name="Heng Y.C."/>
            <person name="Lim A.C.H."/>
            <person name="Lee J.K.Y."/>
            <person name="Kittelmann S."/>
        </authorList>
    </citation>
    <scope>NUCLEOTIDE SEQUENCE [LARGE SCALE GENOMIC DNA]</scope>
    <source>
        <strain evidence="9 10">WILCCON 0185</strain>
    </source>
</reference>
<protein>
    <submittedName>
        <fullName evidence="9">MFS transporter</fullName>
    </submittedName>
</protein>
<evidence type="ECO:0000256" key="3">
    <source>
        <dbReference type="ARBA" id="ARBA00022475"/>
    </source>
</evidence>
<evidence type="ECO:0000313" key="9">
    <source>
        <dbReference type="EMBL" id="MFL0247796.1"/>
    </source>
</evidence>
<dbReference type="SUPFAM" id="SSF103473">
    <property type="entry name" value="MFS general substrate transporter"/>
    <property type="match status" value="1"/>
</dbReference>
<dbReference type="PROSITE" id="PS50850">
    <property type="entry name" value="MFS"/>
    <property type="match status" value="1"/>
</dbReference>
<feature type="transmembrane region" description="Helical" evidence="7">
    <location>
        <begin position="386"/>
        <end position="406"/>
    </location>
</feature>
<dbReference type="Gene3D" id="1.20.1250.20">
    <property type="entry name" value="MFS general substrate transporter like domains"/>
    <property type="match status" value="1"/>
</dbReference>
<feature type="transmembrane region" description="Helical" evidence="7">
    <location>
        <begin position="321"/>
        <end position="344"/>
    </location>
</feature>
<proteinExistence type="predicted"/>
<evidence type="ECO:0000256" key="7">
    <source>
        <dbReference type="SAM" id="Phobius"/>
    </source>
</evidence>
<dbReference type="EMBL" id="JBJHZZ010000009">
    <property type="protein sequence ID" value="MFL0247796.1"/>
    <property type="molecule type" value="Genomic_DNA"/>
</dbReference>
<dbReference type="CDD" id="cd06173">
    <property type="entry name" value="MFS_MefA_like"/>
    <property type="match status" value="1"/>
</dbReference>
<evidence type="ECO:0000256" key="1">
    <source>
        <dbReference type="ARBA" id="ARBA00004651"/>
    </source>
</evidence>
<feature type="transmembrane region" description="Helical" evidence="7">
    <location>
        <begin position="298"/>
        <end position="315"/>
    </location>
</feature>
<sequence>MNLMTKFKRLGNNNFHALTHKNFRYYWFGQCISLIGTWMQSIGQSWLVFTITGSPFLLGLVGTIQFLPITIFSLFAGVVVDRFPKKKILLITQSISMLLALTLSILVFTHTVKYSYILIIALILGFTNTLDTPTRQTFVVEVVGKEDLMNAIALNSAVFNLARILGPSIGALIMSLLGAGWCFLLNGLSFIAVIYGLIKIKPTPYVRKTNSESKILKEIKDGLLYIYKTPKLMKTVLIVFVLGVFAFNYNVLLPVFTKNVLHQSEGTYGFLMASLGIGSLIGAVTVSLKSRKGPKHSTLLLSSIIVSIMLMLTGLSKLEYIAAFSLAITGVFNIYFSTTANSTLQINAKDEYRGRVMSVYALVFAGSTPIGNLFSGTAADKLGASSAFVVSGILSLLFITILVIIFNRKPNSEKA</sequence>
<dbReference type="Proteomes" id="UP001623591">
    <property type="component" value="Unassembled WGS sequence"/>
</dbReference>
<feature type="transmembrane region" description="Helical" evidence="7">
    <location>
        <begin position="268"/>
        <end position="286"/>
    </location>
</feature>
<keyword evidence="3" id="KW-1003">Cell membrane</keyword>
<name>A0ABW8T6S6_9CLOT</name>
<keyword evidence="2" id="KW-0813">Transport</keyword>
<feature type="transmembrane region" description="Helical" evidence="7">
    <location>
        <begin position="55"/>
        <end position="76"/>
    </location>
</feature>
<evidence type="ECO:0000256" key="5">
    <source>
        <dbReference type="ARBA" id="ARBA00022989"/>
    </source>
</evidence>
<keyword evidence="4 7" id="KW-0812">Transmembrane</keyword>
<comment type="caution">
    <text evidence="9">The sequence shown here is derived from an EMBL/GenBank/DDBJ whole genome shotgun (WGS) entry which is preliminary data.</text>
</comment>
<feature type="transmembrane region" description="Helical" evidence="7">
    <location>
        <begin position="236"/>
        <end position="256"/>
    </location>
</feature>
<evidence type="ECO:0000313" key="10">
    <source>
        <dbReference type="Proteomes" id="UP001623591"/>
    </source>
</evidence>
<dbReference type="InterPro" id="IPR010290">
    <property type="entry name" value="TM_effector"/>
</dbReference>
<dbReference type="PANTHER" id="PTHR23513">
    <property type="entry name" value="INTEGRAL MEMBRANE EFFLUX PROTEIN-RELATED"/>
    <property type="match status" value="1"/>
</dbReference>
<dbReference type="InterPro" id="IPR020846">
    <property type="entry name" value="MFS_dom"/>
</dbReference>